<sequence length="230" mass="24911">MANIATFNGDGSAKFVNLSTIDVISATLNRHESTANSPSKTSFAREDEQEKIMSSLNKIPANSALVIIDVQNDYFAHGAYPQWQVDEALARTLHSVQRAQQQAIPIILVQHIADTTQGEAPFFNPNTQGVEIHPALLAELPNAPIVVKQFADSFDGTELVNLLQAMQIKHLLLCGIMTQNCVTHTALSPAAQAYSVQVIADACTAPTQMVHQISLSALSRRVALINSQDL</sequence>
<accession>A0ABN0PPA0</accession>
<reference evidence="3 4" key="1">
    <citation type="journal article" date="2013" name="Genome Announc.">
        <title>Draft Genome Sequence of Shewanella decolorationis S12, a Dye-Degrading Bacterium Isolated from a Wastewater Treatment Plant.</title>
        <authorList>
            <person name="Xu M."/>
            <person name="Fang Y."/>
            <person name="Liu J."/>
            <person name="Chen X."/>
            <person name="Sun G."/>
            <person name="Guo J."/>
            <person name="Hua Z."/>
            <person name="Tu Q."/>
            <person name="Wu L."/>
            <person name="Zhou J."/>
            <person name="Liu X."/>
        </authorList>
    </citation>
    <scope>NUCLEOTIDE SEQUENCE [LARGE SCALE GENOMIC DNA]</scope>
    <source>
        <strain evidence="3 4">S12</strain>
    </source>
</reference>
<dbReference type="InterPro" id="IPR036380">
    <property type="entry name" value="Isochorismatase-like_sf"/>
</dbReference>
<dbReference type="Proteomes" id="UP000017548">
    <property type="component" value="Unassembled WGS sequence"/>
</dbReference>
<keyword evidence="4" id="KW-1185">Reference proteome</keyword>
<protein>
    <submittedName>
        <fullName evidence="3">Isochorismatase family protein</fullName>
    </submittedName>
</protein>
<organism evidence="3 4">
    <name type="scientific">Shewanella decolorationis S12</name>
    <dbReference type="NCBI Taxonomy" id="1353536"/>
    <lineage>
        <taxon>Bacteria</taxon>
        <taxon>Pseudomonadati</taxon>
        <taxon>Pseudomonadota</taxon>
        <taxon>Gammaproteobacteria</taxon>
        <taxon>Alteromonadales</taxon>
        <taxon>Shewanellaceae</taxon>
        <taxon>Shewanella</taxon>
    </lineage>
</organism>
<evidence type="ECO:0000256" key="1">
    <source>
        <dbReference type="ARBA" id="ARBA00022801"/>
    </source>
</evidence>
<dbReference type="Pfam" id="PF00857">
    <property type="entry name" value="Isochorismatase"/>
    <property type="match status" value="1"/>
</dbReference>
<feature type="domain" description="Isochorismatase-like" evidence="2">
    <location>
        <begin position="63"/>
        <end position="223"/>
    </location>
</feature>
<evidence type="ECO:0000259" key="2">
    <source>
        <dbReference type="Pfam" id="PF00857"/>
    </source>
</evidence>
<dbReference type="PANTHER" id="PTHR43540">
    <property type="entry name" value="PEROXYUREIDOACRYLATE/UREIDOACRYLATE AMIDOHYDROLASE-RELATED"/>
    <property type="match status" value="1"/>
</dbReference>
<name>A0ABN0PPA0_9GAMM</name>
<dbReference type="PANTHER" id="PTHR43540:SF15">
    <property type="entry name" value="BLR5631 PROTEIN"/>
    <property type="match status" value="1"/>
</dbReference>
<evidence type="ECO:0000313" key="4">
    <source>
        <dbReference type="Proteomes" id="UP000017548"/>
    </source>
</evidence>
<dbReference type="InterPro" id="IPR000868">
    <property type="entry name" value="Isochorismatase-like_dom"/>
</dbReference>
<dbReference type="Gene3D" id="3.40.50.850">
    <property type="entry name" value="Isochorismatase-like"/>
    <property type="match status" value="1"/>
</dbReference>
<keyword evidence="1" id="KW-0378">Hydrolase</keyword>
<evidence type="ECO:0000313" key="3">
    <source>
        <dbReference type="EMBL" id="ESE41988.1"/>
    </source>
</evidence>
<dbReference type="EMBL" id="AXZL01000057">
    <property type="protein sequence ID" value="ESE41988.1"/>
    <property type="molecule type" value="Genomic_DNA"/>
</dbReference>
<comment type="caution">
    <text evidence="3">The sequence shown here is derived from an EMBL/GenBank/DDBJ whole genome shotgun (WGS) entry which is preliminary data.</text>
</comment>
<dbReference type="SUPFAM" id="SSF52499">
    <property type="entry name" value="Isochorismatase-like hydrolases"/>
    <property type="match status" value="1"/>
</dbReference>
<dbReference type="InterPro" id="IPR050272">
    <property type="entry name" value="Isochorismatase-like_hydrls"/>
</dbReference>
<dbReference type="CDD" id="cd01014">
    <property type="entry name" value="nicotinamidase_related"/>
    <property type="match status" value="1"/>
</dbReference>
<gene>
    <name evidence="3" type="ORF">SHD_1344</name>
</gene>
<proteinExistence type="predicted"/>